<protein>
    <recommendedName>
        <fullName evidence="2">DUF6436 domain-containing protein</fullName>
    </recommendedName>
</protein>
<keyword evidence="1" id="KW-0472">Membrane</keyword>
<dbReference type="SUPFAM" id="SSF52833">
    <property type="entry name" value="Thioredoxin-like"/>
    <property type="match status" value="1"/>
</dbReference>
<dbReference type="RefSeq" id="WP_073356342.1">
    <property type="nucleotide sequence ID" value="NZ_FQUZ01000019.1"/>
</dbReference>
<dbReference type="Proteomes" id="UP000184327">
    <property type="component" value="Unassembled WGS sequence"/>
</dbReference>
<feature type="transmembrane region" description="Helical" evidence="1">
    <location>
        <begin position="20"/>
        <end position="41"/>
    </location>
</feature>
<keyword evidence="1" id="KW-1133">Transmembrane helix</keyword>
<sequence>MFLHQQHPRFGRFIQKHAYLLFLLAGIAIMVAAGVSLWNYFGMGGQSAYAEQAVVFEDADLRLPAALAGATGRIRLVHFWDPDCTSCNRETSAHLSYLISMYQRANIDFYSIRKPGTEGKLPPFLQGKLQPLDAIEGMERIPASPSVAIWDAQGQLAYAGPYSVGMVCTSANSFVEPIIDNLMDGQPVEPFGMLVVGCYCRWS</sequence>
<feature type="domain" description="DUF6436" evidence="2">
    <location>
        <begin position="53"/>
        <end position="202"/>
    </location>
</feature>
<accession>A0A1M5AZ79</accession>
<reference evidence="3 4" key="1">
    <citation type="submission" date="2016-11" db="EMBL/GenBank/DDBJ databases">
        <authorList>
            <person name="Jaros S."/>
            <person name="Januszkiewicz K."/>
            <person name="Wedrychowicz H."/>
        </authorList>
    </citation>
    <scope>NUCLEOTIDE SEQUENCE [LARGE SCALE GENOMIC DNA]</scope>
    <source>
        <strain evidence="3 4">DSM 16112</strain>
    </source>
</reference>
<evidence type="ECO:0000256" key="1">
    <source>
        <dbReference type="SAM" id="Phobius"/>
    </source>
</evidence>
<evidence type="ECO:0000259" key="2">
    <source>
        <dbReference type="Pfam" id="PF20029"/>
    </source>
</evidence>
<dbReference type="InterPro" id="IPR045494">
    <property type="entry name" value="DUF6436"/>
</dbReference>
<gene>
    <name evidence="3" type="ORF">SAMN02745117_01782</name>
</gene>
<keyword evidence="1" id="KW-0812">Transmembrane</keyword>
<proteinExistence type="predicted"/>
<dbReference type="Gene3D" id="3.40.30.10">
    <property type="entry name" value="Glutaredoxin"/>
    <property type="match status" value="1"/>
</dbReference>
<dbReference type="Pfam" id="PF20029">
    <property type="entry name" value="DUF6436"/>
    <property type="match status" value="1"/>
</dbReference>
<dbReference type="EMBL" id="FQUZ01000019">
    <property type="protein sequence ID" value="SHF35387.1"/>
    <property type="molecule type" value="Genomic_DNA"/>
</dbReference>
<name>A0A1M5AZ79_9BURK</name>
<dbReference type="InterPro" id="IPR036249">
    <property type="entry name" value="Thioredoxin-like_sf"/>
</dbReference>
<dbReference type="AlphaFoldDB" id="A0A1M5AZ79"/>
<organism evidence="3 4">
    <name type="scientific">Lampropedia hyalina DSM 16112</name>
    <dbReference type="NCBI Taxonomy" id="1122156"/>
    <lineage>
        <taxon>Bacteria</taxon>
        <taxon>Pseudomonadati</taxon>
        <taxon>Pseudomonadota</taxon>
        <taxon>Betaproteobacteria</taxon>
        <taxon>Burkholderiales</taxon>
        <taxon>Comamonadaceae</taxon>
        <taxon>Lampropedia</taxon>
    </lineage>
</organism>
<keyword evidence="4" id="KW-1185">Reference proteome</keyword>
<dbReference type="OrthoDB" id="8897581at2"/>
<dbReference type="STRING" id="1122156.SAMN02745117_01782"/>
<evidence type="ECO:0000313" key="3">
    <source>
        <dbReference type="EMBL" id="SHF35387.1"/>
    </source>
</evidence>
<evidence type="ECO:0000313" key="4">
    <source>
        <dbReference type="Proteomes" id="UP000184327"/>
    </source>
</evidence>